<evidence type="ECO:0000313" key="1">
    <source>
        <dbReference type="EMBL" id="QJA50768.1"/>
    </source>
</evidence>
<proteinExistence type="predicted"/>
<evidence type="ECO:0000313" key="3">
    <source>
        <dbReference type="EMBL" id="QJA89558.1"/>
    </source>
</evidence>
<dbReference type="EMBL" id="MT142126">
    <property type="protein sequence ID" value="QJA74869.1"/>
    <property type="molecule type" value="Genomic_DNA"/>
</dbReference>
<dbReference type="AlphaFoldDB" id="A0A6H1ZTC5"/>
<dbReference type="EMBL" id="MT144217">
    <property type="protein sequence ID" value="QJA50768.1"/>
    <property type="molecule type" value="Genomic_DNA"/>
</dbReference>
<gene>
    <name evidence="2" type="ORF">MM415A01915_0004</name>
    <name evidence="3" type="ORF">MM415B02528_0003</name>
    <name evidence="1" type="ORF">TM448A01894_0005</name>
    <name evidence="4" type="ORF">TM448B01938_0020</name>
</gene>
<accession>A0A6H1ZTC5</accession>
<dbReference type="EMBL" id="MT144849">
    <property type="protein sequence ID" value="QJI00416.1"/>
    <property type="molecule type" value="Genomic_DNA"/>
</dbReference>
<organism evidence="1">
    <name type="scientific">viral metagenome</name>
    <dbReference type="NCBI Taxonomy" id="1070528"/>
    <lineage>
        <taxon>unclassified sequences</taxon>
        <taxon>metagenomes</taxon>
        <taxon>organismal metagenomes</taxon>
    </lineage>
</organism>
<name>A0A6H1ZTC5_9ZZZZ</name>
<dbReference type="EMBL" id="MT142854">
    <property type="protein sequence ID" value="QJA89558.1"/>
    <property type="molecule type" value="Genomic_DNA"/>
</dbReference>
<sequence>MLLKTFYVMVENANELQTLIDVSKGIINFDYLNYYLKYYSYPTSIHISNWRMNAFSGCTGRKLNYKNLIKRLISVKANKE</sequence>
<protein>
    <submittedName>
        <fullName evidence="1">Uncharacterized protein</fullName>
    </submittedName>
</protein>
<evidence type="ECO:0000313" key="4">
    <source>
        <dbReference type="EMBL" id="QJI00416.1"/>
    </source>
</evidence>
<evidence type="ECO:0000313" key="2">
    <source>
        <dbReference type="EMBL" id="QJA74869.1"/>
    </source>
</evidence>
<reference evidence="1" key="1">
    <citation type="submission" date="2020-03" db="EMBL/GenBank/DDBJ databases">
        <title>The deep terrestrial virosphere.</title>
        <authorList>
            <person name="Holmfeldt K."/>
            <person name="Nilsson E."/>
            <person name="Simone D."/>
            <person name="Lopez-Fernandez M."/>
            <person name="Wu X."/>
            <person name="de Brujin I."/>
            <person name="Lundin D."/>
            <person name="Andersson A."/>
            <person name="Bertilsson S."/>
            <person name="Dopson M."/>
        </authorList>
    </citation>
    <scope>NUCLEOTIDE SEQUENCE</scope>
    <source>
        <strain evidence="2">MM415A01915</strain>
        <strain evidence="3">MM415B02528</strain>
        <strain evidence="1">TM448A01894</strain>
        <strain evidence="4">TM448B01938</strain>
    </source>
</reference>